<evidence type="ECO:0000313" key="6">
    <source>
        <dbReference type="Proteomes" id="UP000281498"/>
    </source>
</evidence>
<evidence type="ECO:0000256" key="3">
    <source>
        <dbReference type="ARBA" id="ARBA00022801"/>
    </source>
</evidence>
<keyword evidence="3" id="KW-0378">Hydrolase</keyword>
<dbReference type="GO" id="GO:0016787">
    <property type="term" value="F:hydrolase activity"/>
    <property type="evidence" value="ECO:0007669"/>
    <property type="project" value="UniProtKB-KW"/>
</dbReference>
<dbReference type="OrthoDB" id="2375467at2"/>
<evidence type="ECO:0000256" key="2">
    <source>
        <dbReference type="ARBA" id="ARBA00022722"/>
    </source>
</evidence>
<dbReference type="EMBL" id="PDOE01000016">
    <property type="protein sequence ID" value="RKL65468.1"/>
    <property type="molecule type" value="Genomic_DNA"/>
</dbReference>
<evidence type="ECO:0008006" key="7">
    <source>
        <dbReference type="Google" id="ProtNLM"/>
    </source>
</evidence>
<dbReference type="AlphaFoldDB" id="A0A3A9K2L6"/>
<dbReference type="Pfam" id="PF01934">
    <property type="entry name" value="HepT-like"/>
    <property type="match status" value="1"/>
</dbReference>
<name>A0A3A9K2L6_9BACI</name>
<accession>A0A3A9K2L6</accession>
<evidence type="ECO:0000313" key="5">
    <source>
        <dbReference type="EMBL" id="RKL65468.1"/>
    </source>
</evidence>
<evidence type="ECO:0000256" key="1">
    <source>
        <dbReference type="ARBA" id="ARBA00022649"/>
    </source>
</evidence>
<dbReference type="PANTHER" id="PTHR33397">
    <property type="entry name" value="UPF0331 PROTEIN YUTE"/>
    <property type="match status" value="1"/>
</dbReference>
<dbReference type="InterPro" id="IPR008201">
    <property type="entry name" value="HepT-like"/>
</dbReference>
<gene>
    <name evidence="5" type="ORF">CR203_20540</name>
</gene>
<organism evidence="5 6">
    <name type="scientific">Salipaludibacillus neizhouensis</name>
    <dbReference type="NCBI Taxonomy" id="885475"/>
    <lineage>
        <taxon>Bacteria</taxon>
        <taxon>Bacillati</taxon>
        <taxon>Bacillota</taxon>
        <taxon>Bacilli</taxon>
        <taxon>Bacillales</taxon>
        <taxon>Bacillaceae</taxon>
    </lineage>
</organism>
<keyword evidence="1" id="KW-1277">Toxin-antitoxin system</keyword>
<evidence type="ECO:0000256" key="4">
    <source>
        <dbReference type="ARBA" id="ARBA00024207"/>
    </source>
</evidence>
<dbReference type="PANTHER" id="PTHR33397:SF5">
    <property type="entry name" value="RNASE YUTE-RELATED"/>
    <property type="match status" value="1"/>
</dbReference>
<dbReference type="Gene3D" id="1.20.120.580">
    <property type="entry name" value="bsu32300-like"/>
    <property type="match status" value="1"/>
</dbReference>
<dbReference type="InterPro" id="IPR037038">
    <property type="entry name" value="HepT-like_sf"/>
</dbReference>
<dbReference type="InterPro" id="IPR052379">
    <property type="entry name" value="Type_VII_TA_RNase"/>
</dbReference>
<protein>
    <recommendedName>
        <fullName evidence="7">DUF86 domain-containing protein</fullName>
    </recommendedName>
</protein>
<keyword evidence="6" id="KW-1185">Reference proteome</keyword>
<dbReference type="Proteomes" id="UP000281498">
    <property type="component" value="Unassembled WGS sequence"/>
</dbReference>
<dbReference type="GO" id="GO:0110001">
    <property type="term" value="C:toxin-antitoxin complex"/>
    <property type="evidence" value="ECO:0007669"/>
    <property type="project" value="InterPro"/>
</dbReference>
<dbReference type="GO" id="GO:0004540">
    <property type="term" value="F:RNA nuclease activity"/>
    <property type="evidence" value="ECO:0007669"/>
    <property type="project" value="InterPro"/>
</dbReference>
<comment type="similarity">
    <text evidence="4">Belongs to the HepT RNase toxin family.</text>
</comment>
<reference evidence="5 6" key="1">
    <citation type="submission" date="2017-10" db="EMBL/GenBank/DDBJ databases">
        <title>Bacillus sp. nov., a halophilic bacterium isolated from a Keqin Lake.</title>
        <authorList>
            <person name="Wang H."/>
        </authorList>
    </citation>
    <scope>NUCLEOTIDE SEQUENCE [LARGE SCALE GENOMIC DNA]</scope>
    <source>
        <strain evidence="5 6">KCTC 13187</strain>
    </source>
</reference>
<sequence length="147" mass="17157">MYFVDRELMETRIVYLESLINELEKSETPSTLFSKMATERMCHMIIETVMDIGNQMIDGFIMRDPGSYEDILNIMVDEKVLLKKEGDALTSLIPWRKDLLQQYTQLNDKDLYDAFQSQMEALKTFPLKVRSYLKTELGPVSAFLPEK</sequence>
<proteinExistence type="inferred from homology"/>
<keyword evidence="2" id="KW-0540">Nuclease</keyword>
<comment type="caution">
    <text evidence="5">The sequence shown here is derived from an EMBL/GenBank/DDBJ whole genome shotgun (WGS) entry which is preliminary data.</text>
</comment>